<accession>A0A7G9RWD8</accession>
<evidence type="ECO:0000313" key="1">
    <source>
        <dbReference type="EMBL" id="QNN59913.1"/>
    </source>
</evidence>
<sequence>MRPITNQNNQNTINNLLESFSEDEDPLSRSFITRFLEHCIEEEILYAEGDNTYLIMYHDEFPEKGKLFQSWASLCIMHPIRFMKTFKRFKDQFDYDELFNTEIPYTYIMKIVLNTDNENDLSSVMNFIQNTADSRNNHIVLSAHSIDEVSDYQPFGYTIRHQFFNDNGEHHFIMYK</sequence>
<reference evidence="1 2" key="1">
    <citation type="submission" date="2020-08" db="EMBL/GenBank/DDBJ databases">
        <title>Genome sequence of Erysipelothrix inopinata DSM 15511T.</title>
        <authorList>
            <person name="Hyun D.-W."/>
            <person name="Bae J.-W."/>
        </authorList>
    </citation>
    <scope>NUCLEOTIDE SEQUENCE [LARGE SCALE GENOMIC DNA]</scope>
    <source>
        <strain evidence="1 2">DSM 15511</strain>
    </source>
</reference>
<name>A0A7G9RWD8_9FIRM</name>
<protein>
    <submittedName>
        <fullName evidence="1">Uncharacterized protein</fullName>
    </submittedName>
</protein>
<dbReference type="EMBL" id="CP060715">
    <property type="protein sequence ID" value="QNN59913.1"/>
    <property type="molecule type" value="Genomic_DNA"/>
</dbReference>
<keyword evidence="2" id="KW-1185">Reference proteome</keyword>
<dbReference type="KEGG" id="eio:H9L01_05840"/>
<dbReference type="AlphaFoldDB" id="A0A7G9RWD8"/>
<dbReference type="Proteomes" id="UP000515928">
    <property type="component" value="Chromosome"/>
</dbReference>
<evidence type="ECO:0000313" key="2">
    <source>
        <dbReference type="Proteomes" id="UP000515928"/>
    </source>
</evidence>
<proteinExistence type="predicted"/>
<gene>
    <name evidence="1" type="ORF">H9L01_05840</name>
</gene>
<organism evidence="1 2">
    <name type="scientific">Erysipelothrix inopinata</name>
    <dbReference type="NCBI Taxonomy" id="225084"/>
    <lineage>
        <taxon>Bacteria</taxon>
        <taxon>Bacillati</taxon>
        <taxon>Bacillota</taxon>
        <taxon>Erysipelotrichia</taxon>
        <taxon>Erysipelotrichales</taxon>
        <taxon>Erysipelotrichaceae</taxon>
        <taxon>Erysipelothrix</taxon>
    </lineage>
</organism>
<dbReference type="RefSeq" id="WP_187533047.1">
    <property type="nucleotide sequence ID" value="NZ_CBCSHU010000002.1"/>
</dbReference>